<evidence type="ECO:0000256" key="4">
    <source>
        <dbReference type="ARBA" id="ARBA00022692"/>
    </source>
</evidence>
<evidence type="ECO:0000256" key="2">
    <source>
        <dbReference type="ARBA" id="ARBA00010663"/>
    </source>
</evidence>
<feature type="transmembrane region" description="Helical" evidence="13">
    <location>
        <begin position="202"/>
        <end position="224"/>
    </location>
</feature>
<reference evidence="15" key="1">
    <citation type="submission" date="2013-07" db="EMBL/GenBank/DDBJ databases">
        <authorList>
            <person name="Geib S."/>
        </authorList>
    </citation>
    <scope>NUCLEOTIDE SEQUENCE</scope>
</reference>
<comment type="subcellular location">
    <subcellularLocation>
        <location evidence="1">Cell membrane</location>
        <topology evidence="1">Multi-pass membrane protein</topology>
    </subcellularLocation>
</comment>
<comment type="similarity">
    <text evidence="2 11">Belongs to the G-protein coupled receptor 1 family.</text>
</comment>
<protein>
    <submittedName>
        <fullName evidence="15">Adenosine receptor A2a</fullName>
    </submittedName>
</protein>
<feature type="compositionally biased region" description="Polar residues" evidence="12">
    <location>
        <begin position="878"/>
        <end position="889"/>
    </location>
</feature>
<feature type="transmembrane region" description="Helical" evidence="13">
    <location>
        <begin position="82"/>
        <end position="105"/>
    </location>
</feature>
<feature type="region of interest" description="Disordered" evidence="12">
    <location>
        <begin position="244"/>
        <end position="266"/>
    </location>
</feature>
<proteinExistence type="evidence at transcript level"/>
<dbReference type="GO" id="GO:0004930">
    <property type="term" value="F:G protein-coupled receptor activity"/>
    <property type="evidence" value="ECO:0007669"/>
    <property type="project" value="UniProtKB-KW"/>
</dbReference>
<feature type="transmembrane region" description="Helical" evidence="13">
    <location>
        <begin position="160"/>
        <end position="182"/>
    </location>
</feature>
<evidence type="ECO:0000256" key="13">
    <source>
        <dbReference type="SAM" id="Phobius"/>
    </source>
</evidence>
<evidence type="ECO:0000256" key="6">
    <source>
        <dbReference type="ARBA" id="ARBA00023040"/>
    </source>
</evidence>
<dbReference type="SMART" id="SM01381">
    <property type="entry name" value="7TM_GPCR_Srsx"/>
    <property type="match status" value="1"/>
</dbReference>
<dbReference type="InterPro" id="IPR000276">
    <property type="entry name" value="GPCR_Rhodpsn"/>
</dbReference>
<evidence type="ECO:0000256" key="5">
    <source>
        <dbReference type="ARBA" id="ARBA00022989"/>
    </source>
</evidence>
<evidence type="ECO:0000313" key="15">
    <source>
        <dbReference type="EMBL" id="JAC00327.1"/>
    </source>
</evidence>
<feature type="transmembrane region" description="Helical" evidence="13">
    <location>
        <begin position="117"/>
        <end position="139"/>
    </location>
</feature>
<dbReference type="EMBL" id="GAMC01006229">
    <property type="protein sequence ID" value="JAC00327.1"/>
    <property type="molecule type" value="mRNA"/>
</dbReference>
<evidence type="ECO:0000256" key="8">
    <source>
        <dbReference type="ARBA" id="ARBA00023170"/>
    </source>
</evidence>
<evidence type="ECO:0000256" key="12">
    <source>
        <dbReference type="SAM" id="MobiDB-lite"/>
    </source>
</evidence>
<dbReference type="PRINTS" id="PR00237">
    <property type="entry name" value="GPCRRHODOPSN"/>
</dbReference>
<evidence type="ECO:0000256" key="3">
    <source>
        <dbReference type="ARBA" id="ARBA00022475"/>
    </source>
</evidence>
<keyword evidence="3" id="KW-1003">Cell membrane</keyword>
<dbReference type="SUPFAM" id="SSF81321">
    <property type="entry name" value="Family A G protein-coupled receptor-like"/>
    <property type="match status" value="1"/>
</dbReference>
<dbReference type="GO" id="GO:0001973">
    <property type="term" value="P:G protein-coupled adenosine receptor signaling pathway"/>
    <property type="evidence" value="ECO:0007669"/>
    <property type="project" value="TreeGrafter"/>
</dbReference>
<feature type="compositionally biased region" description="Low complexity" evidence="12">
    <location>
        <begin position="754"/>
        <end position="767"/>
    </location>
</feature>
<dbReference type="Pfam" id="PF00001">
    <property type="entry name" value="7tm_1"/>
    <property type="match status" value="1"/>
</dbReference>
<feature type="region of interest" description="Disordered" evidence="12">
    <location>
        <begin position="906"/>
        <end position="932"/>
    </location>
</feature>
<dbReference type="PANTHER" id="PTHR24246:SF27">
    <property type="entry name" value="ADENOSINE RECEPTOR, ISOFORM A"/>
    <property type="match status" value="1"/>
</dbReference>
<feature type="compositionally biased region" description="Low complexity" evidence="12">
    <location>
        <begin position="840"/>
        <end position="877"/>
    </location>
</feature>
<evidence type="ECO:0000256" key="9">
    <source>
        <dbReference type="ARBA" id="ARBA00023180"/>
    </source>
</evidence>
<dbReference type="GO" id="GO:0007189">
    <property type="term" value="P:adenylate cyclase-activating G protein-coupled receptor signaling pathway"/>
    <property type="evidence" value="ECO:0007669"/>
    <property type="project" value="TreeGrafter"/>
</dbReference>
<dbReference type="PANTHER" id="PTHR24246">
    <property type="entry name" value="OLFACTORY RECEPTOR AND ADENOSINE RECEPTOR"/>
    <property type="match status" value="1"/>
</dbReference>
<gene>
    <name evidence="15" type="primary">AA2AR</name>
</gene>
<dbReference type="AlphaFoldDB" id="W8C370"/>
<organism evidence="15">
    <name type="scientific">Ceratitis capitata</name>
    <name type="common">Mediterranean fruit fly</name>
    <name type="synonym">Tephritis capitata</name>
    <dbReference type="NCBI Taxonomy" id="7213"/>
    <lineage>
        <taxon>Eukaryota</taxon>
        <taxon>Metazoa</taxon>
        <taxon>Ecdysozoa</taxon>
        <taxon>Arthropoda</taxon>
        <taxon>Hexapoda</taxon>
        <taxon>Insecta</taxon>
        <taxon>Pterygota</taxon>
        <taxon>Neoptera</taxon>
        <taxon>Endopterygota</taxon>
        <taxon>Diptera</taxon>
        <taxon>Brachycera</taxon>
        <taxon>Muscomorpha</taxon>
        <taxon>Tephritoidea</taxon>
        <taxon>Tephritidae</taxon>
        <taxon>Ceratitis</taxon>
        <taxon>Ceratitis</taxon>
    </lineage>
</organism>
<dbReference type="PROSITE" id="PS00237">
    <property type="entry name" value="G_PROTEIN_RECEP_F1_1"/>
    <property type="match status" value="1"/>
</dbReference>
<feature type="compositionally biased region" description="Polar residues" evidence="12">
    <location>
        <begin position="735"/>
        <end position="745"/>
    </location>
</feature>
<feature type="region of interest" description="Disordered" evidence="12">
    <location>
        <begin position="735"/>
        <end position="769"/>
    </location>
</feature>
<dbReference type="CDD" id="cd14968">
    <property type="entry name" value="7tmA_Adenosine_R"/>
    <property type="match status" value="1"/>
</dbReference>
<keyword evidence="5 13" id="KW-1133">Transmembrane helix</keyword>
<keyword evidence="7 13" id="KW-0472">Membrane</keyword>
<accession>W8C370</accession>
<feature type="domain" description="G-protein coupled receptors family 1 profile" evidence="14">
    <location>
        <begin position="62"/>
        <end position="339"/>
    </location>
</feature>
<evidence type="ECO:0000256" key="10">
    <source>
        <dbReference type="ARBA" id="ARBA00023224"/>
    </source>
</evidence>
<dbReference type="Gene3D" id="1.20.1070.10">
    <property type="entry name" value="Rhodopsin 7-helix transmembrane proteins"/>
    <property type="match status" value="1"/>
</dbReference>
<reference evidence="15" key="2">
    <citation type="journal article" date="2014" name="BMC Genomics">
        <title>A genomic perspective to assessing quality of mass-reared SIT flies used in Mediterranean fruit fly (Ceratitis capitata) eradication in California.</title>
        <authorList>
            <person name="Calla B."/>
            <person name="Hall B."/>
            <person name="Hou S."/>
            <person name="Geib S.M."/>
        </authorList>
    </citation>
    <scope>NUCLEOTIDE SEQUENCE</scope>
</reference>
<keyword evidence="10 11" id="KW-0807">Transducer</keyword>
<dbReference type="GO" id="GO:0005886">
    <property type="term" value="C:plasma membrane"/>
    <property type="evidence" value="ECO:0007669"/>
    <property type="project" value="UniProtKB-SubCell"/>
</dbReference>
<dbReference type="FunFam" id="1.20.1070.10:FF:000314">
    <property type="entry name" value="Adenosine receptor, isoform A"/>
    <property type="match status" value="1"/>
</dbReference>
<evidence type="ECO:0000259" key="14">
    <source>
        <dbReference type="PROSITE" id="PS50262"/>
    </source>
</evidence>
<feature type="transmembrane region" description="Helical" evidence="13">
    <location>
        <begin position="287"/>
        <end position="304"/>
    </location>
</feature>
<feature type="transmembrane region" description="Helical" evidence="13">
    <location>
        <begin position="48"/>
        <end position="70"/>
    </location>
</feature>
<dbReference type="OrthoDB" id="284782at2759"/>
<keyword evidence="8 11" id="KW-0675">Receptor</keyword>
<name>W8C370_CERCA</name>
<keyword evidence="6 11" id="KW-0297">G-protein coupled receptor</keyword>
<keyword evidence="9" id="KW-0325">Glycoprotein</keyword>
<evidence type="ECO:0000256" key="7">
    <source>
        <dbReference type="ARBA" id="ARBA00023136"/>
    </source>
</evidence>
<sequence>MSEFRFFSFTDFQYRANDSTLFTLPITLSTKSTPSDSNEMSDDLNVPYMVFEILVAIFAVVGNLMVIVVFQRERKLRRRTNYYIVSLAIADFLVGSLGVPFAILASIGLPRDLYTCLFTVSLLVVLCTISIFCLVAVSVDRYWAILYPMAYSRNVRTRTAIVIISMCWVAGTIVGFLPLFGWHVKPENEAEMSCHFVKVMDYNYLVFLYFATIITPALLMLAFYTHIYRVIVKQVRQIVTMNPMSDSSRRNSNTQIHMTPGRQSHGGTMLRVLGASRKRDVKATQNLSIIVLFFMICWFPLYTINCIKAFCPDCQVSGKLTLFSIILSHLNSAGNPVLYAYHLKDFRLALKNLLLKIMGIEVEQPVDPMHRFSLASQHRLQSIDASMRHSLQPRIYIDSPIWLRQQQQSLKSSQLAPKCGVITPCLNNIHHTVAAVASVPTDIGRNMWNIMEASSGAELEDVNYEFPIDRSSNTPPTPVSHTLRRASSLDHCDSTAYSYNNCNYNVSPDESELDEVFLPNMQNNSGTNSVESVRLNGQLKHTQRNEKIAGEMREKLRSDDMDYQSQVMSNQRVLTDSSYSDYDIQKQSAGHTPPARTRLLTTVQQRRLPHSEAVNISKTTTAATSGAADDNDSADVIGVSIVGSLSRSTSSLSGLSNTGVYVVENDTNPLSPRRKRKFRKAQRLPMNFNKSLVAAKNTSSRRSFSEYGEASAKVKAPDTPANIHSNTVNNGNIAQHQHQQQSALNGCNIRPPINNNSSNNNKNNNSNHKLNCNATERLQQPHTIHGHQHDMFSPLRAVSHLIFPPIVKHSSLFQLFQPSVSSGHASTAHVASATEVPSQATATSAVTGATTTTPTTTNAITTSSSMSTTTASTTTTTPSDQETQYSPHSTAASRIASLDESILTTVTDLTEPTPTPQSKAQPPPSAIDTRLG</sequence>
<feature type="region of interest" description="Disordered" evidence="12">
    <location>
        <begin position="831"/>
        <end position="889"/>
    </location>
</feature>
<evidence type="ECO:0000256" key="1">
    <source>
        <dbReference type="ARBA" id="ARBA00004651"/>
    </source>
</evidence>
<evidence type="ECO:0000256" key="11">
    <source>
        <dbReference type="RuleBase" id="RU000688"/>
    </source>
</evidence>
<dbReference type="PROSITE" id="PS50262">
    <property type="entry name" value="G_PROTEIN_RECEP_F1_2"/>
    <property type="match status" value="1"/>
</dbReference>
<keyword evidence="4 11" id="KW-0812">Transmembrane</keyword>
<dbReference type="InterPro" id="IPR017452">
    <property type="entry name" value="GPCR_Rhodpsn_7TM"/>
</dbReference>